<gene>
    <name evidence="10" type="ORF">BKA67DRAFT_591730</name>
</gene>
<dbReference type="InterPro" id="IPR015421">
    <property type="entry name" value="PyrdxlP-dep_Trfase_major"/>
</dbReference>
<dbReference type="SUPFAM" id="SSF53383">
    <property type="entry name" value="PLP-dependent transferases"/>
    <property type="match status" value="1"/>
</dbReference>
<keyword evidence="8" id="KW-0663">Pyridoxal phosphate</keyword>
<dbReference type="GO" id="GO:0006564">
    <property type="term" value="P:L-serine biosynthetic process"/>
    <property type="evidence" value="ECO:0007669"/>
    <property type="project" value="UniProtKB-KW"/>
</dbReference>
<dbReference type="InterPro" id="IPR015422">
    <property type="entry name" value="PyrdxlP-dep_Trfase_small"/>
</dbReference>
<evidence type="ECO:0000256" key="8">
    <source>
        <dbReference type="ARBA" id="ARBA00022898"/>
    </source>
</evidence>
<dbReference type="GO" id="GO:0004648">
    <property type="term" value="F:O-phospho-L-serine:2-oxoglutarate aminotransferase activity"/>
    <property type="evidence" value="ECO:0007669"/>
    <property type="project" value="UniProtKB-EC"/>
</dbReference>
<dbReference type="PANTHER" id="PTHR43247:SF1">
    <property type="entry name" value="PHOSPHOSERINE AMINOTRANSFERASE"/>
    <property type="match status" value="1"/>
</dbReference>
<dbReference type="EMBL" id="JAGPXC010000003">
    <property type="protein sequence ID" value="KAH6655302.1"/>
    <property type="molecule type" value="Genomic_DNA"/>
</dbReference>
<dbReference type="RefSeq" id="XP_045959567.1">
    <property type="nucleotide sequence ID" value="XM_046104752.1"/>
</dbReference>
<dbReference type="OrthoDB" id="1703350at2759"/>
<comment type="caution">
    <text evidence="10">The sequence shown here is derived from an EMBL/GenBank/DDBJ whole genome shotgun (WGS) entry which is preliminary data.</text>
</comment>
<organism evidence="10 11">
    <name type="scientific">Truncatella angustata</name>
    <dbReference type="NCBI Taxonomy" id="152316"/>
    <lineage>
        <taxon>Eukaryota</taxon>
        <taxon>Fungi</taxon>
        <taxon>Dikarya</taxon>
        <taxon>Ascomycota</taxon>
        <taxon>Pezizomycotina</taxon>
        <taxon>Sordariomycetes</taxon>
        <taxon>Xylariomycetidae</taxon>
        <taxon>Amphisphaeriales</taxon>
        <taxon>Sporocadaceae</taxon>
        <taxon>Truncatella</taxon>
    </lineage>
</organism>
<comment type="pathway">
    <text evidence="2">Amino-acid biosynthesis; L-serine biosynthesis; L-serine from 3-phospho-D-glycerate: step 2/3.</text>
</comment>
<name>A0A9P8UNE8_9PEZI</name>
<comment type="cofactor">
    <cofactor evidence="1">
        <name>pyridoxal 5'-phosphate</name>
        <dbReference type="ChEBI" id="CHEBI:597326"/>
    </cofactor>
</comment>
<dbReference type="InterPro" id="IPR022278">
    <property type="entry name" value="Pser_aminoTfrase"/>
</dbReference>
<dbReference type="EC" id="2.6.1.52" evidence="4"/>
<evidence type="ECO:0000313" key="10">
    <source>
        <dbReference type="EMBL" id="KAH6655302.1"/>
    </source>
</evidence>
<evidence type="ECO:0000256" key="9">
    <source>
        <dbReference type="ARBA" id="ARBA00023299"/>
    </source>
</evidence>
<evidence type="ECO:0000256" key="7">
    <source>
        <dbReference type="ARBA" id="ARBA00022679"/>
    </source>
</evidence>
<evidence type="ECO:0000313" key="11">
    <source>
        <dbReference type="Proteomes" id="UP000758603"/>
    </source>
</evidence>
<accession>A0A9P8UNE8</accession>
<evidence type="ECO:0000256" key="3">
    <source>
        <dbReference type="ARBA" id="ARBA00006904"/>
    </source>
</evidence>
<dbReference type="Gene3D" id="3.40.640.10">
    <property type="entry name" value="Type I PLP-dependent aspartate aminotransferase-like (Major domain)"/>
    <property type="match status" value="1"/>
</dbReference>
<evidence type="ECO:0000256" key="4">
    <source>
        <dbReference type="ARBA" id="ARBA00013030"/>
    </source>
</evidence>
<protein>
    <recommendedName>
        <fullName evidence="4">phosphoserine transaminase</fullName>
        <ecNumber evidence="4">2.6.1.52</ecNumber>
    </recommendedName>
</protein>
<sequence>MPTRVDITYIGSASSTLLDFEGMGLGIAEHSHHSALAAKIINEFNTDLATTLIFLMTMRSSPCKAVTRKQEEAMKQINDDKTKVPELLQKQVDMELKLDYIVTGGWSLKAYQKACRLLGEGYVNLATDTRTITDEKFGKIPEEKFLEAFKGRSYEIFTPKADSSSLTVVLDMSSNILSRRILIKNYHLIFFGAQKESWIHWYHNCNCQEESATSINNCSFNTLSIFYIYIAGQVLKKALADYRQFEVDGQEAVSNDKATLSRTSCPLSYEHLLQGQQRRRRQELGGLNGHCSVGGSRASNYNLIPLKGAQKLSKYIEDFARA</sequence>
<dbReference type="Gene3D" id="3.90.1150.10">
    <property type="entry name" value="Aspartate Aminotransferase, domain 1"/>
    <property type="match status" value="1"/>
</dbReference>
<dbReference type="GeneID" id="70133643"/>
<dbReference type="InterPro" id="IPR015424">
    <property type="entry name" value="PyrdxlP-dep_Trfase"/>
</dbReference>
<keyword evidence="7" id="KW-0808">Transferase</keyword>
<evidence type="ECO:0000256" key="2">
    <source>
        <dbReference type="ARBA" id="ARBA00005099"/>
    </source>
</evidence>
<keyword evidence="5" id="KW-0032">Aminotransferase</keyword>
<keyword evidence="6" id="KW-0028">Amino-acid biosynthesis</keyword>
<dbReference type="AlphaFoldDB" id="A0A9P8UNE8"/>
<dbReference type="Proteomes" id="UP000758603">
    <property type="component" value="Unassembled WGS sequence"/>
</dbReference>
<dbReference type="GO" id="GO:0030170">
    <property type="term" value="F:pyridoxal phosphate binding"/>
    <property type="evidence" value="ECO:0007669"/>
    <property type="project" value="TreeGrafter"/>
</dbReference>
<evidence type="ECO:0000256" key="1">
    <source>
        <dbReference type="ARBA" id="ARBA00001933"/>
    </source>
</evidence>
<keyword evidence="11" id="KW-1185">Reference proteome</keyword>
<comment type="similarity">
    <text evidence="3">Belongs to the class-V pyridoxal-phosphate-dependent aminotransferase family. SerC subfamily.</text>
</comment>
<dbReference type="PANTHER" id="PTHR43247">
    <property type="entry name" value="PHOSPHOSERINE AMINOTRANSFERASE"/>
    <property type="match status" value="1"/>
</dbReference>
<evidence type="ECO:0000256" key="6">
    <source>
        <dbReference type="ARBA" id="ARBA00022605"/>
    </source>
</evidence>
<proteinExistence type="inferred from homology"/>
<evidence type="ECO:0000256" key="5">
    <source>
        <dbReference type="ARBA" id="ARBA00022576"/>
    </source>
</evidence>
<reference evidence="10" key="1">
    <citation type="journal article" date="2021" name="Nat. Commun.">
        <title>Genetic determinants of endophytism in the Arabidopsis root mycobiome.</title>
        <authorList>
            <person name="Mesny F."/>
            <person name="Miyauchi S."/>
            <person name="Thiergart T."/>
            <person name="Pickel B."/>
            <person name="Atanasova L."/>
            <person name="Karlsson M."/>
            <person name="Huettel B."/>
            <person name="Barry K.W."/>
            <person name="Haridas S."/>
            <person name="Chen C."/>
            <person name="Bauer D."/>
            <person name="Andreopoulos W."/>
            <person name="Pangilinan J."/>
            <person name="LaButti K."/>
            <person name="Riley R."/>
            <person name="Lipzen A."/>
            <person name="Clum A."/>
            <person name="Drula E."/>
            <person name="Henrissat B."/>
            <person name="Kohler A."/>
            <person name="Grigoriev I.V."/>
            <person name="Martin F.M."/>
            <person name="Hacquard S."/>
        </authorList>
    </citation>
    <scope>NUCLEOTIDE SEQUENCE</scope>
    <source>
        <strain evidence="10">MPI-SDFR-AT-0073</strain>
    </source>
</reference>
<dbReference type="GO" id="GO:0005737">
    <property type="term" value="C:cytoplasm"/>
    <property type="evidence" value="ECO:0007669"/>
    <property type="project" value="TreeGrafter"/>
</dbReference>
<keyword evidence="9" id="KW-0718">Serine biosynthesis</keyword>